<sequence>MKEIEEFLFEGGIDGGFKAVGIVRMGGIGKTALAQLIFNTQEVKKHFCPRIWICVSQRVHK</sequence>
<reference evidence="2 3" key="1">
    <citation type="journal article" date="2020" name="Mol. Biol. Evol.">
        <title>Distinct Expression and Methylation Patterns for Genes with Different Fates following a Single Whole-Genome Duplication in Flowering Plants.</title>
        <authorList>
            <person name="Shi T."/>
            <person name="Rahmani R.S."/>
            <person name="Gugger P.F."/>
            <person name="Wang M."/>
            <person name="Li H."/>
            <person name="Zhang Y."/>
            <person name="Li Z."/>
            <person name="Wang Q."/>
            <person name="Van de Peer Y."/>
            <person name="Marchal K."/>
            <person name="Chen J."/>
        </authorList>
    </citation>
    <scope>NUCLEOTIDE SEQUENCE [LARGE SCALE GENOMIC DNA]</scope>
    <source>
        <tissue evidence="2">Leaf</tissue>
    </source>
</reference>
<dbReference type="AlphaFoldDB" id="A0A822YI61"/>
<dbReference type="Proteomes" id="UP000607653">
    <property type="component" value="Unassembled WGS sequence"/>
</dbReference>
<dbReference type="SUPFAM" id="SSF52540">
    <property type="entry name" value="P-loop containing nucleoside triphosphate hydrolases"/>
    <property type="match status" value="1"/>
</dbReference>
<evidence type="ECO:0000259" key="1">
    <source>
        <dbReference type="Pfam" id="PF00931"/>
    </source>
</evidence>
<dbReference type="Gene3D" id="3.40.50.300">
    <property type="entry name" value="P-loop containing nucleotide triphosphate hydrolases"/>
    <property type="match status" value="1"/>
</dbReference>
<accession>A0A822YI61</accession>
<dbReference type="GO" id="GO:0043531">
    <property type="term" value="F:ADP binding"/>
    <property type="evidence" value="ECO:0007669"/>
    <property type="project" value="InterPro"/>
</dbReference>
<dbReference type="InterPro" id="IPR027417">
    <property type="entry name" value="P-loop_NTPase"/>
</dbReference>
<keyword evidence="3" id="KW-1185">Reference proteome</keyword>
<dbReference type="Pfam" id="PF00931">
    <property type="entry name" value="NB-ARC"/>
    <property type="match status" value="1"/>
</dbReference>
<evidence type="ECO:0000313" key="3">
    <source>
        <dbReference type="Proteomes" id="UP000607653"/>
    </source>
</evidence>
<organism evidence="2 3">
    <name type="scientific">Nelumbo nucifera</name>
    <name type="common">Sacred lotus</name>
    <dbReference type="NCBI Taxonomy" id="4432"/>
    <lineage>
        <taxon>Eukaryota</taxon>
        <taxon>Viridiplantae</taxon>
        <taxon>Streptophyta</taxon>
        <taxon>Embryophyta</taxon>
        <taxon>Tracheophyta</taxon>
        <taxon>Spermatophyta</taxon>
        <taxon>Magnoliopsida</taxon>
        <taxon>Proteales</taxon>
        <taxon>Nelumbonaceae</taxon>
        <taxon>Nelumbo</taxon>
    </lineage>
</organism>
<dbReference type="InterPro" id="IPR002182">
    <property type="entry name" value="NB-ARC"/>
</dbReference>
<comment type="caution">
    <text evidence="2">The sequence shown here is derived from an EMBL/GenBank/DDBJ whole genome shotgun (WGS) entry which is preliminary data.</text>
</comment>
<proteinExistence type="predicted"/>
<dbReference type="EMBL" id="DUZY01000003">
    <property type="protein sequence ID" value="DAD33884.1"/>
    <property type="molecule type" value="Genomic_DNA"/>
</dbReference>
<name>A0A822YI61_NELNU</name>
<protein>
    <recommendedName>
        <fullName evidence="1">NB-ARC domain-containing protein</fullName>
    </recommendedName>
</protein>
<gene>
    <name evidence="2" type="ORF">HUJ06_012735</name>
</gene>
<evidence type="ECO:0000313" key="2">
    <source>
        <dbReference type="EMBL" id="DAD33884.1"/>
    </source>
</evidence>
<feature type="domain" description="NB-ARC" evidence="1">
    <location>
        <begin position="2"/>
        <end position="59"/>
    </location>
</feature>